<feature type="repeat" description="WD" evidence="3">
    <location>
        <begin position="961"/>
        <end position="984"/>
    </location>
</feature>
<feature type="repeat" description="WD" evidence="3">
    <location>
        <begin position="858"/>
        <end position="899"/>
    </location>
</feature>
<accession>A0A2T1GLA7</accession>
<dbReference type="PANTHER" id="PTHR22847">
    <property type="entry name" value="WD40 REPEAT PROTEIN"/>
    <property type="match status" value="1"/>
</dbReference>
<gene>
    <name evidence="6" type="ORF">C7B77_04005</name>
</gene>
<protein>
    <submittedName>
        <fullName evidence="6">Uncharacterized protein</fullName>
    </submittedName>
</protein>
<feature type="domain" description="vWA-MoxR associated protein N-terminal HTH" evidence="5">
    <location>
        <begin position="1"/>
        <end position="80"/>
    </location>
</feature>
<evidence type="ECO:0000256" key="3">
    <source>
        <dbReference type="PROSITE-ProRule" id="PRU00221"/>
    </source>
</evidence>
<dbReference type="Gene3D" id="2.130.10.10">
    <property type="entry name" value="YVTN repeat-like/Quinoprotein amine dehydrogenase"/>
    <property type="match status" value="6"/>
</dbReference>
<sequence length="1253" mass="137680">MTADEALALLDPLLQTQSLRDLQEQVFRHAWEGRTYPNMAERIGYDTGYIRDIGCELWQQLTQVLGEPVTKNNLRSVVRRWSERTARCTDLVEVSAEPNRMSKLAVLEVTPASPPDRDCYWGEQIDVSSVIGRETELQQLEMWLDDNSDVNPLEPRCRLISIVGMGGMGKTSLAALLTQKLAAERKFGRIFWQSLRNAPPLDKILVQLIAFVSRQQQTEPADTVDAQISQLMAYLRTTRCLIVFDNFESILAHGSYRDGYAGYSELLRRIATEHHASCLILTSREKPKTLIHLEGESGAVRTLDLLGLSDSDTERLCQRQVQKIVLQTGYANGTANGCHTANASDWQQLHQSYAGNPLAIKIAATTIRDLFDGSVSAFLEQGVILCNGIEALLSQQFERLSEIEQQVMYWLAIGREAISISQLLADFIPSGYRTQVMSALRALDRQSTIEKSSGCFTLQPVVMEYVTAVFIDRICAEITTLDLAIFNSHALMQAQAKDYVRESQVRMILVPLVERLMGKLRSKPEIKQQLDRLLVKLRTEFAGTKGYAGGNLINLLHHLQIDLTGYDFSGLCIWQAYVLGINLHDTNFTNTNWIYSVFAETFSSIHAVALSPDGCYLASGDFNGDIRLWDTRTHQLQSILSGHTNWARSMAFSPDGRTLASGSFDCTVRLWNVETGKCLQIFTDRAQAVNSVAFSPDGNLLVSGCDDILVSGSDDWTIGIWDVNTGKCLQTFTDYTEAVYSLAFSPDGRTIVSGGVDANIRLWNVRDGRCFKTVATHQGRIFSVALSPDGSTIASGGDDRTVKLYDASTGECLRTYLGHSDRVQSVIFTQDGQTLISGGKDRTIKLWDLRTGDCIKTLIGHENCIWSLAGNAAHQIVASGSEDRTVRLWSLDTGKCLRVFQGYANTIYTMDFAPPSTAAPLPDSAAPEAMLATGYFGGAIRLWNFQDVGVASPSENRSTSLSGHNSSIRTVAFSPDGQLLASGGSGDNPIIKLWCVRDGHCCHILTGHTDGLWSVAFSPDGRILASSSSDHTIRLWSTLTGECLQVLTGHTDWVTSVAFIGSPPMLVSASRRTLSFWNIQTGQCIQTLLGPQQGILSIAANPDGDILASGSIDYTVALWHVKTGECFQVLSGHQAFVRSVALSADGRILASGSYDSTVRLWDVQSGECLNILRGHPHSVFAVAFVPHYSTDFANRQLLASTGTDATIRFWDVATGECVKIIRSPRPYEGMNIRGIQGLTAAQQDNLTALGATL</sequence>
<dbReference type="SUPFAM" id="SSF52540">
    <property type="entry name" value="P-loop containing nucleoside triphosphate hydrolases"/>
    <property type="match status" value="1"/>
</dbReference>
<dbReference type="SMART" id="SM00320">
    <property type="entry name" value="WD40"/>
    <property type="match status" value="14"/>
</dbReference>
<dbReference type="InterPro" id="IPR015943">
    <property type="entry name" value="WD40/YVTN_repeat-like_dom_sf"/>
</dbReference>
<proteinExistence type="predicted"/>
<dbReference type="InterPro" id="IPR019775">
    <property type="entry name" value="WD40_repeat_CS"/>
</dbReference>
<dbReference type="InterPro" id="IPR007111">
    <property type="entry name" value="NACHT_NTPase"/>
</dbReference>
<feature type="repeat" description="WD" evidence="3">
    <location>
        <begin position="1088"/>
        <end position="1129"/>
    </location>
</feature>
<keyword evidence="2" id="KW-0677">Repeat</keyword>
<dbReference type="OrthoDB" id="434800at2"/>
<dbReference type="Pfam" id="PF00400">
    <property type="entry name" value="WD40"/>
    <property type="match status" value="13"/>
</dbReference>
<organism evidence="6 7">
    <name type="scientific">Chamaesiphon polymorphus CCALA 037</name>
    <dbReference type="NCBI Taxonomy" id="2107692"/>
    <lineage>
        <taxon>Bacteria</taxon>
        <taxon>Bacillati</taxon>
        <taxon>Cyanobacteriota</taxon>
        <taxon>Cyanophyceae</taxon>
        <taxon>Gomontiellales</taxon>
        <taxon>Chamaesiphonaceae</taxon>
        <taxon>Chamaesiphon</taxon>
    </lineage>
</organism>
<dbReference type="SUPFAM" id="SSF50978">
    <property type="entry name" value="WD40 repeat-like"/>
    <property type="match status" value="2"/>
</dbReference>
<feature type="repeat" description="WD" evidence="3">
    <location>
        <begin position="1047"/>
        <end position="1087"/>
    </location>
</feature>
<dbReference type="InterPro" id="IPR020472">
    <property type="entry name" value="WD40_PAC1"/>
</dbReference>
<dbReference type="EMBL" id="PVWO01000028">
    <property type="protein sequence ID" value="PSB58643.1"/>
    <property type="molecule type" value="Genomic_DNA"/>
</dbReference>
<keyword evidence="7" id="KW-1185">Reference proteome</keyword>
<dbReference type="Proteomes" id="UP000238937">
    <property type="component" value="Unassembled WGS sequence"/>
</dbReference>
<feature type="repeat" description="WD" evidence="3">
    <location>
        <begin position="598"/>
        <end position="639"/>
    </location>
</feature>
<dbReference type="PROSITE" id="PS50082">
    <property type="entry name" value="WD_REPEATS_2"/>
    <property type="match status" value="13"/>
</dbReference>
<feature type="domain" description="NACHT" evidence="4">
    <location>
        <begin position="158"/>
        <end position="319"/>
    </location>
</feature>
<evidence type="ECO:0000313" key="6">
    <source>
        <dbReference type="EMBL" id="PSB58643.1"/>
    </source>
</evidence>
<evidence type="ECO:0000259" key="4">
    <source>
        <dbReference type="Pfam" id="PF05729"/>
    </source>
</evidence>
<feature type="repeat" description="WD" evidence="3">
    <location>
        <begin position="682"/>
        <end position="731"/>
    </location>
</feature>
<name>A0A2T1GLA7_9CYAN</name>
<dbReference type="Pfam" id="PF05729">
    <property type="entry name" value="NACHT"/>
    <property type="match status" value="1"/>
</dbReference>
<dbReference type="AlphaFoldDB" id="A0A2T1GLA7"/>
<feature type="repeat" description="WD" evidence="3">
    <location>
        <begin position="732"/>
        <end position="773"/>
    </location>
</feature>
<dbReference type="SUPFAM" id="SSF101898">
    <property type="entry name" value="NHL repeat"/>
    <property type="match status" value="1"/>
</dbReference>
<evidence type="ECO:0000256" key="2">
    <source>
        <dbReference type="ARBA" id="ARBA00022737"/>
    </source>
</evidence>
<feature type="repeat" description="WD" evidence="3">
    <location>
        <begin position="1005"/>
        <end position="1046"/>
    </location>
</feature>
<dbReference type="InterPro" id="IPR058651">
    <property type="entry name" value="HTH_VMAP-M9"/>
</dbReference>
<dbReference type="InterPro" id="IPR001680">
    <property type="entry name" value="WD40_rpt"/>
</dbReference>
<dbReference type="PROSITE" id="PS00678">
    <property type="entry name" value="WD_REPEATS_1"/>
    <property type="match status" value="7"/>
</dbReference>
<reference evidence="6 7" key="1">
    <citation type="submission" date="2018-03" db="EMBL/GenBank/DDBJ databases">
        <title>The ancient ancestry and fast evolution of plastids.</title>
        <authorList>
            <person name="Moore K.R."/>
            <person name="Magnabosco C."/>
            <person name="Momper L."/>
            <person name="Gold D.A."/>
            <person name="Bosak T."/>
            <person name="Fournier G.P."/>
        </authorList>
    </citation>
    <scope>NUCLEOTIDE SEQUENCE [LARGE SCALE GENOMIC DNA]</scope>
    <source>
        <strain evidence="6 7">CCALA 037</strain>
    </source>
</reference>
<dbReference type="InterPro" id="IPR036322">
    <property type="entry name" value="WD40_repeat_dom_sf"/>
</dbReference>
<dbReference type="PRINTS" id="PR00320">
    <property type="entry name" value="GPROTEINBRPT"/>
</dbReference>
<feature type="repeat" description="WD" evidence="3">
    <location>
        <begin position="816"/>
        <end position="857"/>
    </location>
</feature>
<evidence type="ECO:0000256" key="1">
    <source>
        <dbReference type="ARBA" id="ARBA00022574"/>
    </source>
</evidence>
<dbReference type="RefSeq" id="WP_106300553.1">
    <property type="nucleotide sequence ID" value="NZ_PVWO01000028.1"/>
</dbReference>
<dbReference type="CDD" id="cd00200">
    <property type="entry name" value="WD40"/>
    <property type="match status" value="2"/>
</dbReference>
<feature type="repeat" description="WD" evidence="3">
    <location>
        <begin position="640"/>
        <end position="681"/>
    </location>
</feature>
<dbReference type="PANTHER" id="PTHR22847:SF637">
    <property type="entry name" value="WD REPEAT DOMAIN 5B"/>
    <property type="match status" value="1"/>
</dbReference>
<dbReference type="InterPro" id="IPR027417">
    <property type="entry name" value="P-loop_NTPase"/>
</dbReference>
<comment type="caution">
    <text evidence="6">The sequence shown here is derived from an EMBL/GenBank/DDBJ whole genome shotgun (WGS) entry which is preliminary data.</text>
</comment>
<evidence type="ECO:0000259" key="5">
    <source>
        <dbReference type="Pfam" id="PF26355"/>
    </source>
</evidence>
<dbReference type="PRINTS" id="PR00364">
    <property type="entry name" value="DISEASERSIST"/>
</dbReference>
<dbReference type="Gene3D" id="3.40.50.300">
    <property type="entry name" value="P-loop containing nucleotide triphosphate hydrolases"/>
    <property type="match status" value="1"/>
</dbReference>
<keyword evidence="1 3" id="KW-0853">WD repeat</keyword>
<feature type="repeat" description="WD" evidence="3">
    <location>
        <begin position="1130"/>
        <end position="1171"/>
    </location>
</feature>
<dbReference type="PROSITE" id="PS50294">
    <property type="entry name" value="WD_REPEATS_REGION"/>
    <property type="match status" value="11"/>
</dbReference>
<feature type="repeat" description="WD" evidence="3">
    <location>
        <begin position="1172"/>
        <end position="1220"/>
    </location>
</feature>
<feature type="repeat" description="WD" evidence="3">
    <location>
        <begin position="774"/>
        <end position="815"/>
    </location>
</feature>
<evidence type="ECO:0000313" key="7">
    <source>
        <dbReference type="Proteomes" id="UP000238937"/>
    </source>
</evidence>
<dbReference type="Pfam" id="PF26355">
    <property type="entry name" value="HTH_VMAP-M9"/>
    <property type="match status" value="1"/>
</dbReference>